<dbReference type="GeneID" id="19278364"/>
<dbReference type="Pfam" id="PF05368">
    <property type="entry name" value="NmrA"/>
    <property type="match status" value="1"/>
</dbReference>
<gene>
    <name evidence="4" type="ORF">PFICI_13351</name>
</gene>
<dbReference type="PANTHER" id="PTHR47706">
    <property type="entry name" value="NMRA-LIKE FAMILY PROTEIN"/>
    <property type="match status" value="1"/>
</dbReference>
<dbReference type="GO" id="GO:0016491">
    <property type="term" value="F:oxidoreductase activity"/>
    <property type="evidence" value="ECO:0007669"/>
    <property type="project" value="UniProtKB-KW"/>
</dbReference>
<dbReference type="InterPro" id="IPR008030">
    <property type="entry name" value="NmrA-like"/>
</dbReference>
<dbReference type="Proteomes" id="UP000030651">
    <property type="component" value="Unassembled WGS sequence"/>
</dbReference>
<dbReference type="HOGENOM" id="CLU_044876_4_0_1"/>
<keyword evidence="5" id="KW-1185">Reference proteome</keyword>
<name>W3WP14_PESFW</name>
<organism evidence="4 5">
    <name type="scientific">Pestalotiopsis fici (strain W106-1 / CGMCC3.15140)</name>
    <dbReference type="NCBI Taxonomy" id="1229662"/>
    <lineage>
        <taxon>Eukaryota</taxon>
        <taxon>Fungi</taxon>
        <taxon>Dikarya</taxon>
        <taxon>Ascomycota</taxon>
        <taxon>Pezizomycotina</taxon>
        <taxon>Sordariomycetes</taxon>
        <taxon>Xylariomycetidae</taxon>
        <taxon>Amphisphaeriales</taxon>
        <taxon>Sporocadaceae</taxon>
        <taxon>Pestalotiopsis</taxon>
    </lineage>
</organism>
<reference evidence="5" key="1">
    <citation type="journal article" date="2015" name="BMC Genomics">
        <title>Genomic and transcriptomic analysis of the endophytic fungus Pestalotiopsis fici reveals its lifestyle and high potential for synthesis of natural products.</title>
        <authorList>
            <person name="Wang X."/>
            <person name="Zhang X."/>
            <person name="Liu L."/>
            <person name="Xiang M."/>
            <person name="Wang W."/>
            <person name="Sun X."/>
            <person name="Che Y."/>
            <person name="Guo L."/>
            <person name="Liu G."/>
            <person name="Guo L."/>
            <person name="Wang C."/>
            <person name="Yin W.B."/>
            <person name="Stadler M."/>
            <person name="Zhang X."/>
            <person name="Liu X."/>
        </authorList>
    </citation>
    <scope>NUCLEOTIDE SEQUENCE [LARGE SCALE GENOMIC DNA]</scope>
    <source>
        <strain evidence="5">W106-1 / CGMCC3.15140</strain>
    </source>
</reference>
<evidence type="ECO:0000256" key="1">
    <source>
        <dbReference type="ARBA" id="ARBA00022857"/>
    </source>
</evidence>
<feature type="domain" description="NmrA-like" evidence="3">
    <location>
        <begin position="12"/>
        <end position="286"/>
    </location>
</feature>
<keyword evidence="2" id="KW-0560">Oxidoreductase</keyword>
<accession>W3WP14</accession>
<dbReference type="EMBL" id="KI912119">
    <property type="protein sequence ID" value="ETS74867.1"/>
    <property type="molecule type" value="Genomic_DNA"/>
</dbReference>
<dbReference type="InterPro" id="IPR051609">
    <property type="entry name" value="NmrA/Isoflavone_reductase-like"/>
</dbReference>
<evidence type="ECO:0000259" key="3">
    <source>
        <dbReference type="Pfam" id="PF05368"/>
    </source>
</evidence>
<dbReference type="OrthoDB" id="419598at2759"/>
<dbReference type="AlphaFoldDB" id="W3WP14"/>
<protein>
    <recommendedName>
        <fullName evidence="3">NmrA-like domain-containing protein</fullName>
    </recommendedName>
</protein>
<dbReference type="KEGG" id="pfy:PFICI_13351"/>
<dbReference type="RefSeq" id="XP_007840123.1">
    <property type="nucleotide sequence ID" value="XM_007841932.1"/>
</dbReference>
<dbReference type="Gene3D" id="3.40.50.720">
    <property type="entry name" value="NAD(P)-binding Rossmann-like Domain"/>
    <property type="match status" value="1"/>
</dbReference>
<dbReference type="eggNOG" id="ENOG502S4YF">
    <property type="taxonomic scope" value="Eukaryota"/>
</dbReference>
<evidence type="ECO:0000313" key="5">
    <source>
        <dbReference type="Proteomes" id="UP000030651"/>
    </source>
</evidence>
<dbReference type="SUPFAM" id="SSF51735">
    <property type="entry name" value="NAD(P)-binding Rossmann-fold domains"/>
    <property type="match status" value="1"/>
</dbReference>
<proteinExistence type="predicted"/>
<dbReference type="PANTHER" id="PTHR47706:SF5">
    <property type="entry name" value="ISOFLAVONE REDUCTASE"/>
    <property type="match status" value="1"/>
</dbReference>
<evidence type="ECO:0000313" key="4">
    <source>
        <dbReference type="EMBL" id="ETS74867.1"/>
    </source>
</evidence>
<dbReference type="InParanoid" id="W3WP14"/>
<sequence>MSKRSNTAMMRIAIAGGGGFANILARQLSETAHAMIVLSRRPHPELETYGCQVITVDYSDLDNLQFTLRGVDLIISTISGPEQINLIDAARRAHVSCFVPSEFEGPLSRRPTDDPMERGSSTALEFLERCASSRSRPMRYTVFSCGLFYERFGPGGLSSLNMGASFGAHRPSGDMLDLTAGIAEIPVTNSHGNQVHVTMTSVYDVALFVASAIELGVQNWPREFRMRGAYVTTQRLVEISQEVTRTELEVFSRPYQQLHDWLRYHSDMQDDANARKMIHLIQVADGRYAFTDANLNELVDFRPLGLRDWLQSTWGRS</sequence>
<dbReference type="OMA" id="CGIFYER"/>
<evidence type="ECO:0000256" key="2">
    <source>
        <dbReference type="ARBA" id="ARBA00023002"/>
    </source>
</evidence>
<dbReference type="InterPro" id="IPR036291">
    <property type="entry name" value="NAD(P)-bd_dom_sf"/>
</dbReference>
<keyword evidence="1" id="KW-0521">NADP</keyword>